<gene>
    <name evidence="1" type="ORF">AVEN_178295_1</name>
</gene>
<comment type="caution">
    <text evidence="1">The sequence shown here is derived from an EMBL/GenBank/DDBJ whole genome shotgun (WGS) entry which is preliminary data.</text>
</comment>
<sequence>MVASSVSDRSIAQTYSVVGTRKKSTQNGTRSQENKSCLRYGFSGNVLLLSTGLKNVLAAWLGVARAILNNGIFPGGE</sequence>
<evidence type="ECO:0000313" key="2">
    <source>
        <dbReference type="Proteomes" id="UP000499080"/>
    </source>
</evidence>
<dbReference type="Proteomes" id="UP000499080">
    <property type="component" value="Unassembled WGS sequence"/>
</dbReference>
<dbReference type="EMBL" id="BGPR01047848">
    <property type="protein sequence ID" value="GBO24876.1"/>
    <property type="molecule type" value="Genomic_DNA"/>
</dbReference>
<proteinExistence type="predicted"/>
<organism evidence="1 2">
    <name type="scientific">Araneus ventricosus</name>
    <name type="common">Orbweaver spider</name>
    <name type="synonym">Epeira ventricosa</name>
    <dbReference type="NCBI Taxonomy" id="182803"/>
    <lineage>
        <taxon>Eukaryota</taxon>
        <taxon>Metazoa</taxon>
        <taxon>Ecdysozoa</taxon>
        <taxon>Arthropoda</taxon>
        <taxon>Chelicerata</taxon>
        <taxon>Arachnida</taxon>
        <taxon>Araneae</taxon>
        <taxon>Araneomorphae</taxon>
        <taxon>Entelegynae</taxon>
        <taxon>Araneoidea</taxon>
        <taxon>Araneidae</taxon>
        <taxon>Araneus</taxon>
    </lineage>
</organism>
<reference evidence="1 2" key="1">
    <citation type="journal article" date="2019" name="Sci. Rep.">
        <title>Orb-weaving spider Araneus ventricosus genome elucidates the spidroin gene catalogue.</title>
        <authorList>
            <person name="Kono N."/>
            <person name="Nakamura H."/>
            <person name="Ohtoshi R."/>
            <person name="Moran D.A.P."/>
            <person name="Shinohara A."/>
            <person name="Yoshida Y."/>
            <person name="Fujiwara M."/>
            <person name="Mori M."/>
            <person name="Tomita M."/>
            <person name="Arakawa K."/>
        </authorList>
    </citation>
    <scope>NUCLEOTIDE SEQUENCE [LARGE SCALE GENOMIC DNA]</scope>
</reference>
<protein>
    <submittedName>
        <fullName evidence="1">Uncharacterized protein</fullName>
    </submittedName>
</protein>
<keyword evidence="2" id="KW-1185">Reference proteome</keyword>
<feature type="non-terminal residue" evidence="1">
    <location>
        <position position="77"/>
    </location>
</feature>
<name>A0A4Y2VL23_ARAVE</name>
<accession>A0A4Y2VL23</accession>
<dbReference type="AlphaFoldDB" id="A0A4Y2VL23"/>
<evidence type="ECO:0000313" key="1">
    <source>
        <dbReference type="EMBL" id="GBO24876.1"/>
    </source>
</evidence>